<sequence>MKSGLESIPNYGRKIRSQETLEHICDMILDLDSNIRFAGIINNKGRLLTGHKKKGILTSTTPQDQEMLLMETALGIRMRKEHDSHLGPVNFTISYGEKIVSMNFPLDDEILCVSAEKKINLMTVPFLILEFLETNVDEKEG</sequence>
<organism evidence="1 2">
    <name type="scientific">Nitrosotalea devaniterrae</name>
    <dbReference type="NCBI Taxonomy" id="1078905"/>
    <lineage>
        <taxon>Archaea</taxon>
        <taxon>Nitrososphaerota</taxon>
        <taxon>Nitrososphaeria</taxon>
        <taxon>Nitrosotaleales</taxon>
        <taxon>Nitrosotaleaceae</taxon>
        <taxon>Nitrosotalea</taxon>
    </lineage>
</organism>
<evidence type="ECO:0000313" key="2">
    <source>
        <dbReference type="Proteomes" id="UP000196239"/>
    </source>
</evidence>
<keyword evidence="2" id="KW-1185">Reference proteome</keyword>
<reference evidence="2" key="1">
    <citation type="submission" date="2015-10" db="EMBL/GenBank/DDBJ databases">
        <authorList>
            <person name="Lehtovirta-Morley L.E."/>
            <person name="Vieille C."/>
        </authorList>
    </citation>
    <scope>NUCLEOTIDE SEQUENCE [LARGE SCALE GENOMIC DNA]</scope>
</reference>
<dbReference type="InterPro" id="IPR046600">
    <property type="entry name" value="DUF6659"/>
</dbReference>
<evidence type="ECO:0000313" key="1">
    <source>
        <dbReference type="EMBL" id="CUR51248.1"/>
    </source>
</evidence>
<dbReference type="Proteomes" id="UP000196239">
    <property type="component" value="Chromosome 1"/>
</dbReference>
<dbReference type="Pfam" id="PF20364">
    <property type="entry name" value="DUF6659"/>
    <property type="match status" value="1"/>
</dbReference>
<accession>A0A128A1N5</accession>
<dbReference type="KEGG" id="ndv:NDEV_0483"/>
<evidence type="ECO:0008006" key="3">
    <source>
        <dbReference type="Google" id="ProtNLM"/>
    </source>
</evidence>
<protein>
    <recommendedName>
        <fullName evidence="3">Roadblock/LAMTOR2 domain-containing protein</fullName>
    </recommendedName>
</protein>
<proteinExistence type="predicted"/>
<dbReference type="EMBL" id="LN890280">
    <property type="protein sequence ID" value="CUR51248.1"/>
    <property type="molecule type" value="Genomic_DNA"/>
</dbReference>
<dbReference type="AlphaFoldDB" id="A0A128A1N5"/>
<gene>
    <name evidence="1" type="ORF">NDEV_0483</name>
</gene>
<name>A0A128A1N5_9ARCH</name>